<dbReference type="OrthoDB" id="911210at2759"/>
<evidence type="ECO:0000313" key="2">
    <source>
        <dbReference type="EMBL" id="EPS62152.1"/>
    </source>
</evidence>
<dbReference type="PANTHER" id="PTHR34680:SF3">
    <property type="entry name" value="EXPRESSED PROTEIN"/>
    <property type="match status" value="1"/>
</dbReference>
<dbReference type="Proteomes" id="UP000015453">
    <property type="component" value="Unassembled WGS sequence"/>
</dbReference>
<keyword evidence="3" id="KW-1185">Reference proteome</keyword>
<feature type="region of interest" description="Disordered" evidence="1">
    <location>
        <begin position="19"/>
        <end position="93"/>
    </location>
</feature>
<sequence length="93" mass="10757">KKSQKSSSSNPYEFYYYSGFGPRWGKKRGGESSRNDNGQHEHDSICGSMAEFDLMEEDEQYIYDDDDEEDDESENGKKKARKPVKARSLKSLM</sequence>
<feature type="compositionally biased region" description="Acidic residues" evidence="1">
    <location>
        <begin position="53"/>
        <end position="73"/>
    </location>
</feature>
<dbReference type="AlphaFoldDB" id="S8DQT2"/>
<name>S8DQT2_9LAMI</name>
<evidence type="ECO:0000313" key="3">
    <source>
        <dbReference type="Proteomes" id="UP000015453"/>
    </source>
</evidence>
<feature type="non-terminal residue" evidence="2">
    <location>
        <position position="1"/>
    </location>
</feature>
<reference evidence="2 3" key="1">
    <citation type="journal article" date="2013" name="BMC Genomics">
        <title>The miniature genome of a carnivorous plant Genlisea aurea contains a low number of genes and short non-coding sequences.</title>
        <authorList>
            <person name="Leushkin E.V."/>
            <person name="Sutormin R.A."/>
            <person name="Nabieva E.R."/>
            <person name="Penin A.A."/>
            <person name="Kondrashov A.S."/>
            <person name="Logacheva M.D."/>
        </authorList>
    </citation>
    <scope>NUCLEOTIDE SEQUENCE [LARGE SCALE GENOMIC DNA]</scope>
</reference>
<proteinExistence type="predicted"/>
<dbReference type="PANTHER" id="PTHR34680">
    <property type="entry name" value="EXPRESSED PROTEIN"/>
    <property type="match status" value="1"/>
</dbReference>
<dbReference type="EMBL" id="AUSU01006356">
    <property type="protein sequence ID" value="EPS62152.1"/>
    <property type="molecule type" value="Genomic_DNA"/>
</dbReference>
<accession>S8DQT2</accession>
<feature type="compositionally biased region" description="Basic and acidic residues" evidence="1">
    <location>
        <begin position="28"/>
        <end position="44"/>
    </location>
</feature>
<protein>
    <submittedName>
        <fullName evidence="2">Uncharacterized protein</fullName>
    </submittedName>
</protein>
<comment type="caution">
    <text evidence="2">The sequence shown here is derived from an EMBL/GenBank/DDBJ whole genome shotgun (WGS) entry which is preliminary data.</text>
</comment>
<gene>
    <name evidence="2" type="ORF">M569_12642</name>
</gene>
<evidence type="ECO:0000256" key="1">
    <source>
        <dbReference type="SAM" id="MobiDB-lite"/>
    </source>
</evidence>
<feature type="compositionally biased region" description="Basic residues" evidence="1">
    <location>
        <begin position="78"/>
        <end position="93"/>
    </location>
</feature>
<organism evidence="2 3">
    <name type="scientific">Genlisea aurea</name>
    <dbReference type="NCBI Taxonomy" id="192259"/>
    <lineage>
        <taxon>Eukaryota</taxon>
        <taxon>Viridiplantae</taxon>
        <taxon>Streptophyta</taxon>
        <taxon>Embryophyta</taxon>
        <taxon>Tracheophyta</taxon>
        <taxon>Spermatophyta</taxon>
        <taxon>Magnoliopsida</taxon>
        <taxon>eudicotyledons</taxon>
        <taxon>Gunneridae</taxon>
        <taxon>Pentapetalae</taxon>
        <taxon>asterids</taxon>
        <taxon>lamiids</taxon>
        <taxon>Lamiales</taxon>
        <taxon>Lentibulariaceae</taxon>
        <taxon>Genlisea</taxon>
    </lineage>
</organism>